<feature type="binding site" evidence="7">
    <location>
        <begin position="177"/>
        <end position="178"/>
    </location>
    <ligand>
        <name>substrate</name>
    </ligand>
</feature>
<dbReference type="GO" id="GO:0071555">
    <property type="term" value="P:cell wall organization"/>
    <property type="evidence" value="ECO:0007669"/>
    <property type="project" value="UniProtKB-KW"/>
</dbReference>
<feature type="binding site" evidence="7">
    <location>
        <begin position="41"/>
        <end position="42"/>
    </location>
    <ligand>
        <name>substrate</name>
    </ligand>
</feature>
<dbReference type="Proteomes" id="UP000824200">
    <property type="component" value="Unassembled WGS sequence"/>
</dbReference>
<gene>
    <name evidence="7 8" type="primary">murI</name>
    <name evidence="8" type="ORF">IAC95_02855</name>
</gene>
<comment type="similarity">
    <text evidence="7">Belongs to the aspartate/glutamate racemases family.</text>
</comment>
<dbReference type="EC" id="5.1.1.3" evidence="2 7"/>
<organism evidence="8 9">
    <name type="scientific">Candidatus Fimimonas gallinarum</name>
    <dbReference type="NCBI Taxonomy" id="2840821"/>
    <lineage>
        <taxon>Bacteria</taxon>
        <taxon>Pseudomonadati</taxon>
        <taxon>Myxococcota</taxon>
        <taxon>Myxococcia</taxon>
        <taxon>Myxococcales</taxon>
        <taxon>Cystobacterineae</taxon>
        <taxon>Myxococcaceae</taxon>
        <taxon>Myxococcaceae incertae sedis</taxon>
        <taxon>Candidatus Fimimonas</taxon>
    </lineage>
</organism>
<dbReference type="GO" id="GO:0008360">
    <property type="term" value="P:regulation of cell shape"/>
    <property type="evidence" value="ECO:0007669"/>
    <property type="project" value="UniProtKB-KW"/>
</dbReference>
<evidence type="ECO:0000256" key="3">
    <source>
        <dbReference type="ARBA" id="ARBA00022960"/>
    </source>
</evidence>
<dbReference type="InterPro" id="IPR001920">
    <property type="entry name" value="Asp/Glu_race"/>
</dbReference>
<keyword evidence="3 7" id="KW-0133">Cell shape</keyword>
<dbReference type="InterPro" id="IPR015942">
    <property type="entry name" value="Asp/Glu/hydantoin_racemase"/>
</dbReference>
<dbReference type="AlphaFoldDB" id="A0A9D1E483"/>
<dbReference type="InterPro" id="IPR018187">
    <property type="entry name" value="Asp/Glu_racemase_AS_1"/>
</dbReference>
<dbReference type="NCBIfam" id="TIGR00067">
    <property type="entry name" value="glut_race"/>
    <property type="match status" value="1"/>
</dbReference>
<feature type="active site" description="Proton donor/acceptor" evidence="7">
    <location>
        <position position="176"/>
    </location>
</feature>
<evidence type="ECO:0000256" key="2">
    <source>
        <dbReference type="ARBA" id="ARBA00013090"/>
    </source>
</evidence>
<dbReference type="PANTHER" id="PTHR21198:SF3">
    <property type="entry name" value="GLUTAMATE RACEMASE"/>
    <property type="match status" value="1"/>
</dbReference>
<keyword evidence="4 7" id="KW-0573">Peptidoglycan synthesis</keyword>
<reference evidence="8" key="1">
    <citation type="submission" date="2020-10" db="EMBL/GenBank/DDBJ databases">
        <authorList>
            <person name="Gilroy R."/>
        </authorList>
    </citation>
    <scope>NUCLEOTIDE SEQUENCE</scope>
    <source>
        <strain evidence="8">CHK121-14286</strain>
    </source>
</reference>
<dbReference type="PANTHER" id="PTHR21198">
    <property type="entry name" value="GLUTAMATE RACEMASE"/>
    <property type="match status" value="1"/>
</dbReference>
<evidence type="ECO:0000256" key="5">
    <source>
        <dbReference type="ARBA" id="ARBA00023235"/>
    </source>
</evidence>
<dbReference type="PROSITE" id="PS00923">
    <property type="entry name" value="ASP_GLU_RACEMASE_1"/>
    <property type="match status" value="1"/>
</dbReference>
<evidence type="ECO:0000313" key="8">
    <source>
        <dbReference type="EMBL" id="HIR65807.1"/>
    </source>
</evidence>
<dbReference type="PROSITE" id="PS00924">
    <property type="entry name" value="ASP_GLU_RACEMASE_2"/>
    <property type="match status" value="1"/>
</dbReference>
<dbReference type="HAMAP" id="MF_00258">
    <property type="entry name" value="Glu_racemase"/>
    <property type="match status" value="1"/>
</dbReference>
<protein>
    <recommendedName>
        <fullName evidence="2 7">Glutamate racemase</fullName>
        <ecNumber evidence="2 7">5.1.1.3</ecNumber>
    </recommendedName>
</protein>
<dbReference type="GO" id="GO:0008881">
    <property type="term" value="F:glutamate racemase activity"/>
    <property type="evidence" value="ECO:0007669"/>
    <property type="project" value="UniProtKB-UniRule"/>
</dbReference>
<keyword evidence="5 7" id="KW-0413">Isomerase</keyword>
<dbReference type="InterPro" id="IPR004391">
    <property type="entry name" value="Glu_race"/>
</dbReference>
<name>A0A9D1E483_9BACT</name>
<comment type="pathway">
    <text evidence="7">Cell wall biogenesis; peptidoglycan biosynthesis.</text>
</comment>
<dbReference type="InterPro" id="IPR033134">
    <property type="entry name" value="Asp/Glu_racemase_AS_2"/>
</dbReference>
<feature type="binding site" evidence="7">
    <location>
        <begin position="9"/>
        <end position="10"/>
    </location>
    <ligand>
        <name>substrate</name>
    </ligand>
</feature>
<evidence type="ECO:0000256" key="4">
    <source>
        <dbReference type="ARBA" id="ARBA00022984"/>
    </source>
</evidence>
<feature type="binding site" evidence="7">
    <location>
        <begin position="73"/>
        <end position="74"/>
    </location>
    <ligand>
        <name>substrate</name>
    </ligand>
</feature>
<dbReference type="Pfam" id="PF01177">
    <property type="entry name" value="Asp_Glu_race"/>
    <property type="match status" value="1"/>
</dbReference>
<accession>A0A9D1E483</accession>
<proteinExistence type="inferred from homology"/>
<dbReference type="EMBL" id="DVHL01000023">
    <property type="protein sequence ID" value="HIR65807.1"/>
    <property type="molecule type" value="Genomic_DNA"/>
</dbReference>
<sequence>MENFVGVMDSGIGGLTVLSQLQKYCPRCDFVYFADNAFCPYGEKTFRQIRKRVLTVANRLKNMGATEIVVACNTASLFCEEIQSTTKLPVYDVITPTCNEAANTTKNRRVALLATKATVQSQRYQNLLSNKNIATVAKSCGTFVRLLEEGRENRLQEVQRQLQNFHGDFDTIILGCTHFPLLQKEIASCFHGVAIVSCAKPTAQVFARGNVPSGSGKTLYLTSGNTEKVVRAASLLGKYSFAEVEV</sequence>
<comment type="caution">
    <text evidence="8">The sequence shown here is derived from an EMBL/GenBank/DDBJ whole genome shotgun (WGS) entry which is preliminary data.</text>
</comment>
<evidence type="ECO:0000256" key="6">
    <source>
        <dbReference type="ARBA" id="ARBA00023316"/>
    </source>
</evidence>
<reference evidence="8" key="2">
    <citation type="journal article" date="2021" name="PeerJ">
        <title>Extensive microbial diversity within the chicken gut microbiome revealed by metagenomics and culture.</title>
        <authorList>
            <person name="Gilroy R."/>
            <person name="Ravi A."/>
            <person name="Getino M."/>
            <person name="Pursley I."/>
            <person name="Horton D.L."/>
            <person name="Alikhan N.F."/>
            <person name="Baker D."/>
            <person name="Gharbi K."/>
            <person name="Hall N."/>
            <person name="Watson M."/>
            <person name="Adriaenssens E.M."/>
            <person name="Foster-Nyarko E."/>
            <person name="Jarju S."/>
            <person name="Secka A."/>
            <person name="Antonio M."/>
            <person name="Oren A."/>
            <person name="Chaudhuri R.R."/>
            <person name="La Ragione R."/>
            <person name="Hildebrand F."/>
            <person name="Pallen M.J."/>
        </authorList>
    </citation>
    <scope>NUCLEOTIDE SEQUENCE</scope>
    <source>
        <strain evidence="8">CHK121-14286</strain>
    </source>
</reference>
<dbReference type="Gene3D" id="3.40.50.1860">
    <property type="match status" value="2"/>
</dbReference>
<keyword evidence="6 7" id="KW-0961">Cell wall biogenesis/degradation</keyword>
<comment type="catalytic activity">
    <reaction evidence="1 7">
        <text>L-glutamate = D-glutamate</text>
        <dbReference type="Rhea" id="RHEA:12813"/>
        <dbReference type="ChEBI" id="CHEBI:29985"/>
        <dbReference type="ChEBI" id="CHEBI:29986"/>
        <dbReference type="EC" id="5.1.1.3"/>
    </reaction>
</comment>
<dbReference type="SUPFAM" id="SSF53681">
    <property type="entry name" value="Aspartate/glutamate racemase"/>
    <property type="match status" value="2"/>
</dbReference>
<evidence type="ECO:0000256" key="1">
    <source>
        <dbReference type="ARBA" id="ARBA00001602"/>
    </source>
</evidence>
<comment type="function">
    <text evidence="7">Provides the (R)-glutamate required for cell wall biosynthesis.</text>
</comment>
<evidence type="ECO:0000313" key="9">
    <source>
        <dbReference type="Proteomes" id="UP000824200"/>
    </source>
</evidence>
<feature type="active site" description="Proton donor/acceptor" evidence="7">
    <location>
        <position position="72"/>
    </location>
</feature>
<evidence type="ECO:0000256" key="7">
    <source>
        <dbReference type="HAMAP-Rule" id="MF_00258"/>
    </source>
</evidence>
<dbReference type="GO" id="GO:0009252">
    <property type="term" value="P:peptidoglycan biosynthetic process"/>
    <property type="evidence" value="ECO:0007669"/>
    <property type="project" value="UniProtKB-UniRule"/>
</dbReference>